<dbReference type="PANTHER" id="PTHR42862:SF1">
    <property type="entry name" value="DELTA-1-PYRROLINE-5-CARBOXYLATE DEHYDROGENASE 2, ISOFORM A-RELATED"/>
    <property type="match status" value="1"/>
</dbReference>
<dbReference type="PANTHER" id="PTHR42862">
    <property type="entry name" value="DELTA-1-PYRROLINE-5-CARBOXYLATE DEHYDROGENASE 1, ISOFORM A-RELATED"/>
    <property type="match status" value="1"/>
</dbReference>
<gene>
    <name evidence="9" type="ORF">J2R99_001150</name>
</gene>
<sequence>MATDPRIAIRRAPYEDEEAVVRNRLAAINLDEAARKRAGAKAAGMVSALRADPAPHLMERFLSEYGLSTDEGVALMCLAEAYLRVPDAHTLDALIRDKIGGADWGSHRGQSESLLLNASSWGLMLTGRLYGSEGQDEQTEAHLIHTMRRMVQRVGEPVVRAAVAQSMKVLGAQFVLGRNIEEALRRAEPMRAKGYRYSYDMLGEAARTREDAEAYYRSYSAAISAIGKAANAERVTDNPSISVKLSALHPRYETVQKERVLAELAPTLAQLMREAKAAGIGLTVDAEEADRLDLSLQVMERALSEPEFADWDGFGFVVQAFSKASLPVLHWIVELAERLDRRFAVRLVKGAYWDYEIKQAQILGLAAYPVFTRKPSTDVSYLAGASYLLAHCDRIFPQFATHNAHTACAILEIAPPEARFEFQRLHGMGEALHERLRKETGRPCRIYAPVGIHKDLLAYLVRRLLENGANSSFVHQLLDEDVPAEKLVEDPISLVEQAKPVAHPLIPLPPDIYEPERKNSKGWNLNNPLDLEALSEAMKPFEAAQWRAAPLIGGEESPGSARDVFNPAKPAEKVGIVVDADAETARHALGVAADAVVAWQGVGADARAEILERAATLYEENAAELIALATREAGKTRLDGVLEVREAADFLRYYASEARRLFAEGGTTRHGRGVFVCISPWNFPLAIFTGQLSAALVAGNTVVAKPAEQSPLTAAKAVALLHEAGVPKGVLNLVPGEGSVVGAALTSDPRVGGVCFTGSTDTAILIDRALAKAGPVRAPLIAETGGLNAMIVDSTALPEHAVRDIVQSAFQSAGQRCSALRALFVQEDVAPALLKMLKGATEELVIGDPWDPATDVGPVIDEEARQTIETHVAKLTGEGRLLFAHDEMPGEGNFVAPVALRLDRFDELKREIFGPVLHVITFKAKEIDAVVAAINASGYGLTLGIHSRIDQRVERICDHAHVGNIYVNRNQIGAVVGVQPFGGEGLSGTGPKAGGPHYLVRFTRPVEVAAVPLHGDEERPQVAALAPADLAALPDMSEWEANSARIMVLASAAGELPENARKVAHEVIEAARPEIAGVVALPGPTGEANRLSLHGRGLALCLGAPSADGEGARRGALLAQVVTALAAGNRAVVPAGIVDAAVVAFKRALERVGAPAGLVVVVEGEPVALAAGLRGLGLVAYEGGGTQARTLRIALAERQGARLPLLSLAEGVAAFATERVVSIDTTASGGNATLLTLAGS</sequence>
<comment type="pathway">
    <text evidence="5">Amino-acid degradation; L-proline degradation into L-glutamate; L-glutamate from L-proline: step 1/2.</text>
</comment>
<keyword evidence="5" id="KW-0805">Transcription regulation</keyword>
<comment type="pathway">
    <text evidence="1 5">Amino-acid degradation; L-proline degradation into L-glutamate; L-glutamate from L-proline: step 2/2.</text>
</comment>
<proteinExistence type="inferred from homology"/>
<evidence type="ECO:0000259" key="7">
    <source>
        <dbReference type="Pfam" id="PF01619"/>
    </source>
</evidence>
<keyword evidence="3 5" id="KW-0520">NAD</keyword>
<dbReference type="SUPFAM" id="SSF51730">
    <property type="entry name" value="FAD-linked oxidoreductase"/>
    <property type="match status" value="1"/>
</dbReference>
<dbReference type="SUPFAM" id="SSF81935">
    <property type="entry name" value="N-terminal domain of bifunctional PutA protein"/>
    <property type="match status" value="1"/>
</dbReference>
<evidence type="ECO:0000259" key="6">
    <source>
        <dbReference type="Pfam" id="PF00171"/>
    </source>
</evidence>
<dbReference type="NCBIfam" id="TIGR01238">
    <property type="entry name" value="D1pyr5carbox3"/>
    <property type="match status" value="1"/>
</dbReference>
<dbReference type="EMBL" id="JAUSUK010000001">
    <property type="protein sequence ID" value="MDQ0325301.1"/>
    <property type="molecule type" value="Genomic_DNA"/>
</dbReference>
<dbReference type="SUPFAM" id="SSF53720">
    <property type="entry name" value="ALDH-like"/>
    <property type="match status" value="1"/>
</dbReference>
<accession>A0ABU0C462</accession>
<dbReference type="InterPro" id="IPR002872">
    <property type="entry name" value="Proline_DH_dom"/>
</dbReference>
<comment type="cofactor">
    <cofactor evidence="5">
        <name>FAD</name>
        <dbReference type="ChEBI" id="CHEBI:57692"/>
    </cofactor>
</comment>
<name>A0ABU0C462_9BRAD</name>
<keyword evidence="5" id="KW-0642">Proline metabolism</keyword>
<evidence type="ECO:0000256" key="3">
    <source>
        <dbReference type="ARBA" id="ARBA00023027"/>
    </source>
</evidence>
<dbReference type="GO" id="GO:0003842">
    <property type="term" value="F:L-glutamate gamma-semialdehyde dehydrogenase activity"/>
    <property type="evidence" value="ECO:0007669"/>
    <property type="project" value="UniProtKB-EC"/>
</dbReference>
<dbReference type="PIRSF" id="PIRSF000197">
    <property type="entry name" value="Bifunct_PutA"/>
    <property type="match status" value="1"/>
</dbReference>
<dbReference type="Proteomes" id="UP001230253">
    <property type="component" value="Unassembled WGS sequence"/>
</dbReference>
<comment type="caution">
    <text evidence="9">The sequence shown here is derived from an EMBL/GenBank/DDBJ whole genome shotgun (WGS) entry which is preliminary data.</text>
</comment>
<dbReference type="InterPro" id="IPR025703">
    <property type="entry name" value="Bifunct_PutA"/>
</dbReference>
<dbReference type="InterPro" id="IPR015590">
    <property type="entry name" value="Aldehyde_DH_dom"/>
</dbReference>
<dbReference type="GO" id="GO:0004657">
    <property type="term" value="F:proline dehydrogenase activity"/>
    <property type="evidence" value="ECO:0007669"/>
    <property type="project" value="UniProtKB-EC"/>
</dbReference>
<comment type="catalytic activity">
    <reaction evidence="4 5">
        <text>L-glutamate 5-semialdehyde + NAD(+) + H2O = L-glutamate + NADH + 2 H(+)</text>
        <dbReference type="Rhea" id="RHEA:30235"/>
        <dbReference type="ChEBI" id="CHEBI:15377"/>
        <dbReference type="ChEBI" id="CHEBI:15378"/>
        <dbReference type="ChEBI" id="CHEBI:29985"/>
        <dbReference type="ChEBI" id="CHEBI:57540"/>
        <dbReference type="ChEBI" id="CHEBI:57945"/>
        <dbReference type="ChEBI" id="CHEBI:58066"/>
        <dbReference type="EC" id="1.2.1.88"/>
    </reaction>
</comment>
<feature type="domain" description="Proline dehydrogenase PutA" evidence="8">
    <location>
        <begin position="58"/>
        <end position="174"/>
    </location>
</feature>
<dbReference type="Gene3D" id="3.40.605.10">
    <property type="entry name" value="Aldehyde Dehydrogenase, Chain A, domain 1"/>
    <property type="match status" value="1"/>
</dbReference>
<keyword evidence="5" id="KW-0285">Flavoprotein</keyword>
<evidence type="ECO:0000313" key="10">
    <source>
        <dbReference type="Proteomes" id="UP001230253"/>
    </source>
</evidence>
<dbReference type="Gene3D" id="3.20.20.220">
    <property type="match status" value="1"/>
</dbReference>
<keyword evidence="10" id="KW-1185">Reference proteome</keyword>
<evidence type="ECO:0000256" key="1">
    <source>
        <dbReference type="ARBA" id="ARBA00004786"/>
    </source>
</evidence>
<dbReference type="InterPro" id="IPR024082">
    <property type="entry name" value="PRODH_PutA_dom_II"/>
</dbReference>
<dbReference type="Pfam" id="PF00171">
    <property type="entry name" value="Aldedh"/>
    <property type="match status" value="1"/>
</dbReference>
<dbReference type="RefSeq" id="WP_307153509.1">
    <property type="nucleotide sequence ID" value="NZ_JAUSUK010000001.1"/>
</dbReference>
<feature type="domain" description="Aldehyde dehydrogenase" evidence="6">
    <location>
        <begin position="561"/>
        <end position="1004"/>
    </location>
</feature>
<dbReference type="NCBIfam" id="NF008869">
    <property type="entry name" value="PRK11904.1"/>
    <property type="match status" value="1"/>
</dbReference>
<feature type="domain" description="Proline dehydrogenase" evidence="7">
    <location>
        <begin position="183"/>
        <end position="476"/>
    </location>
</feature>
<dbReference type="InterPro" id="IPR050485">
    <property type="entry name" value="Proline_metab_enzyme"/>
</dbReference>
<evidence type="ECO:0000256" key="4">
    <source>
        <dbReference type="ARBA" id="ARBA00048142"/>
    </source>
</evidence>
<protein>
    <recommendedName>
        <fullName evidence="5">Bifunctional protein PutA</fullName>
    </recommendedName>
    <domain>
        <recommendedName>
            <fullName evidence="5">Proline dehydrogenase</fullName>
            <ecNumber evidence="5">1.5.5.2</ecNumber>
        </recommendedName>
        <alternativeName>
            <fullName evidence="5">Proline oxidase</fullName>
        </alternativeName>
    </domain>
    <domain>
        <recommendedName>
            <fullName evidence="5">Delta-1-pyrroline-5-carboxylate dehydrogenase</fullName>
            <shortName evidence="5">P5C dehydrogenase</shortName>
            <ecNumber evidence="5">1.2.1.88</ecNumber>
        </recommendedName>
        <alternativeName>
            <fullName evidence="5">L-glutamate gamma-semialdehyde dehydrogenase</fullName>
        </alternativeName>
    </domain>
</protein>
<evidence type="ECO:0000256" key="5">
    <source>
        <dbReference type="PIRNR" id="PIRNR000197"/>
    </source>
</evidence>
<comment type="function">
    <text evidence="5">Oxidizes proline to glutamate for use as a carbon and nitrogen source.</text>
</comment>
<keyword evidence="5" id="KW-0238">DNA-binding</keyword>
<dbReference type="InterPro" id="IPR016162">
    <property type="entry name" value="Ald_DH_N"/>
</dbReference>
<evidence type="ECO:0000313" key="9">
    <source>
        <dbReference type="EMBL" id="MDQ0325301.1"/>
    </source>
</evidence>
<comment type="similarity">
    <text evidence="5">In the N-terminal section; belongs to the proline dehydrogenase family.</text>
</comment>
<reference evidence="9 10" key="1">
    <citation type="submission" date="2023-07" db="EMBL/GenBank/DDBJ databases">
        <title>Genomic Encyclopedia of Type Strains, Phase IV (KMG-IV): sequencing the most valuable type-strain genomes for metagenomic binning, comparative biology and taxonomic classification.</title>
        <authorList>
            <person name="Goeker M."/>
        </authorList>
    </citation>
    <scope>NUCLEOTIDE SEQUENCE [LARGE SCALE GENOMIC DNA]</scope>
    <source>
        <strain evidence="9 10">DSM 11549</strain>
    </source>
</reference>
<keyword evidence="5" id="KW-0274">FAD</keyword>
<dbReference type="PROSITE" id="PS00070">
    <property type="entry name" value="ALDEHYDE_DEHYDR_CYS"/>
    <property type="match status" value="1"/>
</dbReference>
<comment type="similarity">
    <text evidence="5">In the C-terminal section; belongs to the aldehyde dehydrogenase family.</text>
</comment>
<dbReference type="InterPro" id="IPR005933">
    <property type="entry name" value="PutA_C"/>
</dbReference>
<dbReference type="InterPro" id="IPR016160">
    <property type="entry name" value="Ald_DH_CS_CYS"/>
</dbReference>
<dbReference type="EC" id="1.5.5.2" evidence="5"/>
<dbReference type="InterPro" id="IPR029041">
    <property type="entry name" value="FAD-linked_oxidoreductase-like"/>
</dbReference>
<keyword evidence="2 5" id="KW-0560">Oxidoreductase</keyword>
<organism evidence="9 10">
    <name type="scientific">Rhodopseudomonas julia</name>
    <dbReference type="NCBI Taxonomy" id="200617"/>
    <lineage>
        <taxon>Bacteria</taxon>
        <taxon>Pseudomonadati</taxon>
        <taxon>Pseudomonadota</taxon>
        <taxon>Alphaproteobacteria</taxon>
        <taxon>Hyphomicrobiales</taxon>
        <taxon>Nitrobacteraceae</taxon>
        <taxon>Rhodopseudomonas</taxon>
    </lineage>
</organism>
<dbReference type="EC" id="1.2.1.88" evidence="5"/>
<dbReference type="Gene3D" id="3.40.309.10">
    <property type="entry name" value="Aldehyde Dehydrogenase, Chain A, domain 2"/>
    <property type="match status" value="1"/>
</dbReference>
<dbReference type="InterPro" id="IPR016161">
    <property type="entry name" value="Ald_DH/histidinol_DH"/>
</dbReference>
<dbReference type="CDD" id="cd07125">
    <property type="entry name" value="ALDH_PutA-P5CDH"/>
    <property type="match status" value="1"/>
</dbReference>
<dbReference type="InterPro" id="IPR016163">
    <property type="entry name" value="Ald_DH_C"/>
</dbReference>
<dbReference type="Gene3D" id="1.20.5.460">
    <property type="entry name" value="Single helix bin"/>
    <property type="match status" value="1"/>
</dbReference>
<keyword evidence="5" id="KW-0804">Transcription</keyword>
<evidence type="ECO:0000259" key="8">
    <source>
        <dbReference type="Pfam" id="PF14850"/>
    </source>
</evidence>
<dbReference type="InterPro" id="IPR024089">
    <property type="entry name" value="PRODH_PutA_dom_I/II"/>
</dbReference>
<dbReference type="Pfam" id="PF14850">
    <property type="entry name" value="Pro_dh-DNA_bdg"/>
    <property type="match status" value="1"/>
</dbReference>
<comment type="catalytic activity">
    <reaction evidence="5">
        <text>L-proline + a quinone = (S)-1-pyrroline-5-carboxylate + a quinol + H(+)</text>
        <dbReference type="Rhea" id="RHEA:23784"/>
        <dbReference type="ChEBI" id="CHEBI:15378"/>
        <dbReference type="ChEBI" id="CHEBI:17388"/>
        <dbReference type="ChEBI" id="CHEBI:24646"/>
        <dbReference type="ChEBI" id="CHEBI:60039"/>
        <dbReference type="ChEBI" id="CHEBI:132124"/>
        <dbReference type="EC" id="1.5.5.2"/>
    </reaction>
</comment>
<dbReference type="Pfam" id="PF01619">
    <property type="entry name" value="Pro_dh"/>
    <property type="match status" value="1"/>
</dbReference>
<keyword evidence="5" id="KW-0678">Repressor</keyword>
<evidence type="ECO:0000256" key="2">
    <source>
        <dbReference type="ARBA" id="ARBA00023002"/>
    </source>
</evidence>